<sequence length="72" mass="7837">MGLGNGGEGVCMAHLTCQELSALCREVESGEQRMENKLEKQLLSLPSCTLYLTLSFLFCPKAVSDLLCLTLV</sequence>
<dbReference type="GeneTree" id="ENSGT00910000148635"/>
<protein>
    <submittedName>
        <fullName evidence="1">Uncharacterized protein</fullName>
    </submittedName>
</protein>
<proteinExistence type="predicted"/>
<reference evidence="1" key="3">
    <citation type="submission" date="2025-09" db="UniProtKB">
        <authorList>
            <consortium name="Ensembl"/>
        </authorList>
    </citation>
    <scope>IDENTIFICATION</scope>
</reference>
<name>A0A7N9D1M6_MACFA</name>
<reference evidence="1" key="2">
    <citation type="submission" date="2025-08" db="UniProtKB">
        <authorList>
            <consortium name="Ensembl"/>
        </authorList>
    </citation>
    <scope>IDENTIFICATION</scope>
</reference>
<dbReference type="Proteomes" id="UP000233100">
    <property type="component" value="Chromosome 14"/>
</dbReference>
<accession>A0A7N9D1M6</accession>
<evidence type="ECO:0000313" key="2">
    <source>
        <dbReference type="Proteomes" id="UP000233100"/>
    </source>
</evidence>
<organism evidence="1 2">
    <name type="scientific">Macaca fascicularis</name>
    <name type="common">Crab-eating macaque</name>
    <name type="synonym">Cynomolgus monkey</name>
    <dbReference type="NCBI Taxonomy" id="9541"/>
    <lineage>
        <taxon>Eukaryota</taxon>
        <taxon>Metazoa</taxon>
        <taxon>Chordata</taxon>
        <taxon>Craniata</taxon>
        <taxon>Vertebrata</taxon>
        <taxon>Euteleostomi</taxon>
        <taxon>Mammalia</taxon>
        <taxon>Eutheria</taxon>
        <taxon>Euarchontoglires</taxon>
        <taxon>Primates</taxon>
        <taxon>Haplorrhini</taxon>
        <taxon>Catarrhini</taxon>
        <taxon>Cercopithecidae</taxon>
        <taxon>Cercopithecinae</taxon>
        <taxon>Macaca</taxon>
    </lineage>
</organism>
<dbReference type="Ensembl" id="ENSMFAT00000081764.1">
    <property type="protein sequence ID" value="ENSMFAP00000059627.1"/>
    <property type="gene ID" value="ENSMFAG00000052640.1"/>
</dbReference>
<keyword evidence="2" id="KW-1185">Reference proteome</keyword>
<dbReference type="AlphaFoldDB" id="A0A7N9D1M6"/>
<evidence type="ECO:0000313" key="1">
    <source>
        <dbReference type="Ensembl" id="ENSMFAP00000059627.1"/>
    </source>
</evidence>
<reference evidence="1 2" key="1">
    <citation type="submission" date="2013-03" db="EMBL/GenBank/DDBJ databases">
        <authorList>
            <person name="Warren W."/>
            <person name="Wilson R.K."/>
        </authorList>
    </citation>
    <scope>NUCLEOTIDE SEQUENCE</scope>
</reference>